<dbReference type="HOGENOM" id="CLU_2811259_0_0_4"/>
<dbReference type="KEGG" id="vei:Veis_4169"/>
<protein>
    <recommendedName>
        <fullName evidence="3">DNA-damage-inducible protein D</fullName>
    </recommendedName>
</protein>
<proteinExistence type="predicted"/>
<name>A1WQG7_VEREI</name>
<dbReference type="GeneID" id="76462505"/>
<dbReference type="RefSeq" id="WP_011811861.1">
    <property type="nucleotide sequence ID" value="NC_008786.1"/>
</dbReference>
<evidence type="ECO:0008006" key="3">
    <source>
        <dbReference type="Google" id="ProtNLM"/>
    </source>
</evidence>
<organism evidence="1 2">
    <name type="scientific">Verminephrobacter eiseniae (strain EF01-2)</name>
    <dbReference type="NCBI Taxonomy" id="391735"/>
    <lineage>
        <taxon>Bacteria</taxon>
        <taxon>Pseudomonadati</taxon>
        <taxon>Pseudomonadota</taxon>
        <taxon>Betaproteobacteria</taxon>
        <taxon>Burkholderiales</taxon>
        <taxon>Comamonadaceae</taxon>
        <taxon>Verminephrobacter</taxon>
    </lineage>
</organism>
<evidence type="ECO:0000313" key="1">
    <source>
        <dbReference type="EMBL" id="ABM59874.1"/>
    </source>
</evidence>
<dbReference type="AlphaFoldDB" id="A1WQG7"/>
<keyword evidence="2" id="KW-1185">Reference proteome</keyword>
<sequence>MKSELVHALTSTFEGHAQQTDGGVEYWLARDLQHLLGYAEWRNFGTVIYQGQGGLRSVRPPRLGPFC</sequence>
<evidence type="ECO:0000313" key="2">
    <source>
        <dbReference type="Proteomes" id="UP000000374"/>
    </source>
</evidence>
<dbReference type="Proteomes" id="UP000000374">
    <property type="component" value="Chromosome"/>
</dbReference>
<dbReference type="EMBL" id="CP000542">
    <property type="protein sequence ID" value="ABM59874.1"/>
    <property type="molecule type" value="Genomic_DNA"/>
</dbReference>
<accession>A1WQG7</accession>
<dbReference type="STRING" id="391735.Veis_4169"/>
<reference evidence="2" key="1">
    <citation type="submission" date="2006-12" db="EMBL/GenBank/DDBJ databases">
        <title>Complete sequence of chromosome 1 of Verminephrobacter eiseniae EF01-2.</title>
        <authorList>
            <person name="Copeland A."/>
            <person name="Lucas S."/>
            <person name="Lapidus A."/>
            <person name="Barry K."/>
            <person name="Detter J.C."/>
            <person name="Glavina del Rio T."/>
            <person name="Dalin E."/>
            <person name="Tice H."/>
            <person name="Pitluck S."/>
            <person name="Chertkov O."/>
            <person name="Brettin T."/>
            <person name="Bruce D."/>
            <person name="Han C."/>
            <person name="Tapia R."/>
            <person name="Gilna P."/>
            <person name="Schmutz J."/>
            <person name="Larimer F."/>
            <person name="Land M."/>
            <person name="Hauser L."/>
            <person name="Kyrpides N."/>
            <person name="Kim E."/>
            <person name="Stahl D."/>
            <person name="Richardson P."/>
        </authorList>
    </citation>
    <scope>NUCLEOTIDE SEQUENCE [LARGE SCALE GENOMIC DNA]</scope>
    <source>
        <strain evidence="2">EF01-2</strain>
    </source>
</reference>
<gene>
    <name evidence="1" type="ordered locus">Veis_4169</name>
</gene>